<dbReference type="Pfam" id="PF13478">
    <property type="entry name" value="XdhC_C"/>
    <property type="match status" value="1"/>
</dbReference>
<evidence type="ECO:0000313" key="3">
    <source>
        <dbReference type="EMBL" id="MFC4314785.1"/>
    </source>
</evidence>
<name>A0ABV8T655_9GAMM</name>
<dbReference type="InterPro" id="IPR027051">
    <property type="entry name" value="XdhC_Rossmann_dom"/>
</dbReference>
<keyword evidence="4" id="KW-1185">Reference proteome</keyword>
<protein>
    <submittedName>
        <fullName evidence="3">XdhC family protein</fullName>
    </submittedName>
</protein>
<dbReference type="InterPro" id="IPR003777">
    <property type="entry name" value="XdhC_CoxI"/>
</dbReference>
<proteinExistence type="predicted"/>
<dbReference type="Pfam" id="PF02625">
    <property type="entry name" value="XdhC_CoxI"/>
    <property type="match status" value="1"/>
</dbReference>
<feature type="domain" description="XdhC- CoxI" evidence="1">
    <location>
        <begin position="21"/>
        <end position="87"/>
    </location>
</feature>
<comment type="caution">
    <text evidence="3">The sequence shown here is derived from an EMBL/GenBank/DDBJ whole genome shotgun (WGS) entry which is preliminary data.</text>
</comment>
<gene>
    <name evidence="3" type="ORF">ACFPN2_37320</name>
</gene>
<reference evidence="4" key="1">
    <citation type="journal article" date="2019" name="Int. J. Syst. Evol. Microbiol.">
        <title>The Global Catalogue of Microorganisms (GCM) 10K type strain sequencing project: providing services to taxonomists for standard genome sequencing and annotation.</title>
        <authorList>
            <consortium name="The Broad Institute Genomics Platform"/>
            <consortium name="The Broad Institute Genome Sequencing Center for Infectious Disease"/>
            <person name="Wu L."/>
            <person name="Ma J."/>
        </authorList>
    </citation>
    <scope>NUCLEOTIDE SEQUENCE [LARGE SCALE GENOMIC DNA]</scope>
    <source>
        <strain evidence="4">CGMCC 1.10759</strain>
    </source>
</reference>
<dbReference type="Gene3D" id="3.40.50.720">
    <property type="entry name" value="NAD(P)-binding Rossmann-like Domain"/>
    <property type="match status" value="1"/>
</dbReference>
<dbReference type="PANTHER" id="PTHR30388">
    <property type="entry name" value="ALDEHYDE OXIDOREDUCTASE MOLYBDENUM COFACTOR ASSEMBLY PROTEIN"/>
    <property type="match status" value="1"/>
</dbReference>
<evidence type="ECO:0000259" key="2">
    <source>
        <dbReference type="Pfam" id="PF13478"/>
    </source>
</evidence>
<dbReference type="EMBL" id="JBHSDU010000015">
    <property type="protein sequence ID" value="MFC4314785.1"/>
    <property type="molecule type" value="Genomic_DNA"/>
</dbReference>
<evidence type="ECO:0000313" key="4">
    <source>
        <dbReference type="Proteomes" id="UP001595904"/>
    </source>
</evidence>
<dbReference type="RefSeq" id="WP_380606253.1">
    <property type="nucleotide sequence ID" value="NZ_JBHSDU010000015.1"/>
</dbReference>
<organism evidence="3 4">
    <name type="scientific">Steroidobacter flavus</name>
    <dbReference type="NCBI Taxonomy" id="1842136"/>
    <lineage>
        <taxon>Bacteria</taxon>
        <taxon>Pseudomonadati</taxon>
        <taxon>Pseudomonadota</taxon>
        <taxon>Gammaproteobacteria</taxon>
        <taxon>Steroidobacterales</taxon>
        <taxon>Steroidobacteraceae</taxon>
        <taxon>Steroidobacter</taxon>
    </lineage>
</organism>
<dbReference type="PANTHER" id="PTHR30388:SF6">
    <property type="entry name" value="XANTHINE DEHYDROGENASE SUBUNIT A-RELATED"/>
    <property type="match status" value="1"/>
</dbReference>
<dbReference type="Proteomes" id="UP001595904">
    <property type="component" value="Unassembled WGS sequence"/>
</dbReference>
<accession>A0ABV8T655</accession>
<dbReference type="InterPro" id="IPR052698">
    <property type="entry name" value="MoCofactor_Util/Proc"/>
</dbReference>
<feature type="domain" description="XdhC Rossmann" evidence="2">
    <location>
        <begin position="203"/>
        <end position="343"/>
    </location>
</feature>
<sequence length="361" mass="38565">MTQPGLIHSGVAADDFFRHYLDRGEPLVLATVAQTLGSTYRKAGAQMLIAGDGRVAGLLSGGCLEADLMERARRVLQTGEPATVHYDTRSSDDVIWGIGLGCEGAMTILLSRLERANDYQPFNFASRCRFDQTEASFAVITQSSNPKYPLGAAFWTQNKHSVPASVAAAMDVSTPRGAGPSSRTIEAEDASFLVVPIELPPRLLLLGAGPDAMPLVEIAGLMNWQVTVLDHRPAYAIADRFPRARRVALKPSAELPHELQVGQYDAAVVMSHHLLSDQAYLAALADSSIPYVGLLGPAPRRIRLLHEIGDKAARLSGRLYGPIGLDIGARSPETIALAIVAEIQAVMAGREGGSFSKAPPP</sequence>
<evidence type="ECO:0000259" key="1">
    <source>
        <dbReference type="Pfam" id="PF02625"/>
    </source>
</evidence>